<sequence length="144" mass="15546">MYGKGSGSAAPSDVVEGRQQHARLGNQGQRGLLRSCRVGCHPELLLFIFPARFRLASDVLSSTLLSLLDRRPSKSAGCSDCLGTSATSTNFGNDFLSHISAEERGWTAGAMAEKFVKKSNNKQLSGCVSKQAESDKYLPTNRIH</sequence>
<gene>
    <name evidence="1" type="ORF">EJB05_25718</name>
</gene>
<dbReference type="AlphaFoldDB" id="A0A5J9UHV4"/>
<protein>
    <submittedName>
        <fullName evidence="1">Uncharacterized protein</fullName>
    </submittedName>
</protein>
<proteinExistence type="predicted"/>
<keyword evidence="2" id="KW-1185">Reference proteome</keyword>
<name>A0A5J9UHV4_9POAL</name>
<dbReference type="EMBL" id="RWGY01000013">
    <property type="protein sequence ID" value="TVU23359.1"/>
    <property type="molecule type" value="Genomic_DNA"/>
</dbReference>
<dbReference type="Proteomes" id="UP000324897">
    <property type="component" value="Chromosome 2"/>
</dbReference>
<reference evidence="1 2" key="1">
    <citation type="journal article" date="2019" name="Sci. Rep.">
        <title>A high-quality genome of Eragrostis curvula grass provides insights into Poaceae evolution and supports new strategies to enhance forage quality.</title>
        <authorList>
            <person name="Carballo J."/>
            <person name="Santos B.A.C.M."/>
            <person name="Zappacosta D."/>
            <person name="Garbus I."/>
            <person name="Selva J.P."/>
            <person name="Gallo C.A."/>
            <person name="Diaz A."/>
            <person name="Albertini E."/>
            <person name="Caccamo M."/>
            <person name="Echenique V."/>
        </authorList>
    </citation>
    <scope>NUCLEOTIDE SEQUENCE [LARGE SCALE GENOMIC DNA]</scope>
    <source>
        <strain evidence="2">cv. Victoria</strain>
        <tissue evidence="1">Leaf</tissue>
    </source>
</reference>
<dbReference type="Gramene" id="TVU23359">
    <property type="protein sequence ID" value="TVU23359"/>
    <property type="gene ID" value="EJB05_25718"/>
</dbReference>
<organism evidence="1 2">
    <name type="scientific">Eragrostis curvula</name>
    <name type="common">weeping love grass</name>
    <dbReference type="NCBI Taxonomy" id="38414"/>
    <lineage>
        <taxon>Eukaryota</taxon>
        <taxon>Viridiplantae</taxon>
        <taxon>Streptophyta</taxon>
        <taxon>Embryophyta</taxon>
        <taxon>Tracheophyta</taxon>
        <taxon>Spermatophyta</taxon>
        <taxon>Magnoliopsida</taxon>
        <taxon>Liliopsida</taxon>
        <taxon>Poales</taxon>
        <taxon>Poaceae</taxon>
        <taxon>PACMAD clade</taxon>
        <taxon>Chloridoideae</taxon>
        <taxon>Eragrostideae</taxon>
        <taxon>Eragrostidinae</taxon>
        <taxon>Eragrostis</taxon>
    </lineage>
</organism>
<accession>A0A5J9UHV4</accession>
<evidence type="ECO:0000313" key="1">
    <source>
        <dbReference type="EMBL" id="TVU23359.1"/>
    </source>
</evidence>
<comment type="caution">
    <text evidence="1">The sequence shown here is derived from an EMBL/GenBank/DDBJ whole genome shotgun (WGS) entry which is preliminary data.</text>
</comment>
<feature type="non-terminal residue" evidence="1">
    <location>
        <position position="1"/>
    </location>
</feature>
<evidence type="ECO:0000313" key="2">
    <source>
        <dbReference type="Proteomes" id="UP000324897"/>
    </source>
</evidence>